<organism evidence="3 4">
    <name type="scientific">Campylobacter gastrosuis</name>
    <dbReference type="NCBI Taxonomy" id="2974576"/>
    <lineage>
        <taxon>Bacteria</taxon>
        <taxon>Pseudomonadati</taxon>
        <taxon>Campylobacterota</taxon>
        <taxon>Epsilonproteobacteria</taxon>
        <taxon>Campylobacterales</taxon>
        <taxon>Campylobacteraceae</taxon>
        <taxon>Campylobacter</taxon>
    </lineage>
</organism>
<comment type="caution">
    <text evidence="3">The sequence shown here is derived from an EMBL/GenBank/DDBJ whole genome shotgun (WGS) entry which is preliminary data.</text>
</comment>
<proteinExistence type="predicted"/>
<dbReference type="Proteomes" id="UP001173801">
    <property type="component" value="Unassembled WGS sequence"/>
</dbReference>
<dbReference type="GO" id="GO:0008168">
    <property type="term" value="F:methyltransferase activity"/>
    <property type="evidence" value="ECO:0007669"/>
    <property type="project" value="UniProtKB-KW"/>
</dbReference>
<dbReference type="CDD" id="cd02440">
    <property type="entry name" value="AdoMet_MTases"/>
    <property type="match status" value="1"/>
</dbReference>
<name>A0ABT7HR32_9BACT</name>
<dbReference type="InterPro" id="IPR025714">
    <property type="entry name" value="Methyltranfer_dom"/>
</dbReference>
<evidence type="ECO:0000313" key="3">
    <source>
        <dbReference type="EMBL" id="MDL0089325.1"/>
    </source>
</evidence>
<keyword evidence="3" id="KW-0489">Methyltransferase</keyword>
<feature type="domain" description="Methyltransferase" evidence="2">
    <location>
        <begin position="43"/>
        <end position="154"/>
    </location>
</feature>
<dbReference type="Gene3D" id="3.40.50.150">
    <property type="entry name" value="Vaccinia Virus protein VP39"/>
    <property type="match status" value="1"/>
</dbReference>
<dbReference type="Pfam" id="PF10119">
    <property type="entry name" value="MethyTransf_Reg"/>
    <property type="match status" value="1"/>
</dbReference>
<evidence type="ECO:0000259" key="1">
    <source>
        <dbReference type="Pfam" id="PF10119"/>
    </source>
</evidence>
<accession>A0ABT7HR32</accession>
<sequence>MQEVKDYYDKMPYFSAAFADSSPVRLNAIGEFLNLNPPPLKTARILELGSSFGGNILPFAMEYQDARVVGIDISLTQTSLGNKIANDLGLKNFTLLQKDIFKLTDADFKGLGEFDYIIAHGLYSWVSDEVRAGVLAAIRRFLSPNGIAYISYNVYPGYSTFSILREFMLFAGQGKDDRLGVAKGELKFLSDYLKIALQAQQDATLKDTLKLMQTQLNFLQNITKDPKNDYYILHDFLENFNKPTYFYKFVDEIGKYGLCYLLDSDLGDIFSSGLGLFRFDAHIEKYYQKRVQKEQMKDFLLNRSFRKSLVMKKEVLNGSDDFEVNITPSEISRLYVSACLEKKDENFYLNNTLLNPEFNEIFTKFYDNYPQSLSLENFNDKQTAIYALLELISNQNAVISTKELKKVEFISGKTRLKPHVKAYFEYFLNTQNPVILLANHLNKKADFSKNELEVAINFDKINELNELENFIKDEWQIKDRREFVKTLFNKLQSGYFLTNVSC</sequence>
<keyword evidence="4" id="KW-1185">Reference proteome</keyword>
<feature type="domain" description="Methyltransferase regulatory" evidence="1">
    <location>
        <begin position="228"/>
        <end position="311"/>
    </location>
</feature>
<dbReference type="InterPro" id="IPR050723">
    <property type="entry name" value="CFA/CMAS"/>
</dbReference>
<dbReference type="PANTHER" id="PTHR43667">
    <property type="entry name" value="CYCLOPROPANE-FATTY-ACYL-PHOSPHOLIPID SYNTHASE"/>
    <property type="match status" value="1"/>
</dbReference>
<dbReference type="InterPro" id="IPR029063">
    <property type="entry name" value="SAM-dependent_MTases_sf"/>
</dbReference>
<protein>
    <submittedName>
        <fullName evidence="3">Class I SAM-dependent methyltransferase</fullName>
    </submittedName>
</protein>
<dbReference type="EMBL" id="JANURM010000010">
    <property type="protein sequence ID" value="MDL0089325.1"/>
    <property type="molecule type" value="Genomic_DNA"/>
</dbReference>
<dbReference type="RefSeq" id="WP_284937984.1">
    <property type="nucleotide sequence ID" value="NZ_JANURM010000010.1"/>
</dbReference>
<evidence type="ECO:0000259" key="2">
    <source>
        <dbReference type="Pfam" id="PF13847"/>
    </source>
</evidence>
<dbReference type="GO" id="GO:0032259">
    <property type="term" value="P:methylation"/>
    <property type="evidence" value="ECO:0007669"/>
    <property type="project" value="UniProtKB-KW"/>
</dbReference>
<reference evidence="3" key="1">
    <citation type="submission" date="2022-08" db="EMBL/GenBank/DDBJ databases">
        <authorList>
            <person name="Wang H."/>
        </authorList>
    </citation>
    <scope>NUCLEOTIDE SEQUENCE</scope>
    <source>
        <strain evidence="3">PS10</strain>
    </source>
</reference>
<dbReference type="Pfam" id="PF13847">
    <property type="entry name" value="Methyltransf_31"/>
    <property type="match status" value="1"/>
</dbReference>
<gene>
    <name evidence="3" type="ORF">NYG85_08105</name>
</gene>
<reference evidence="3" key="2">
    <citation type="journal article" date="2023" name="Microorganisms">
        <title>Isolation and Genomic Characteristics of Cat-Borne Campylobacter felis sp. nov. and Sheep-Borne Campylobacter ovis sp. nov.</title>
        <authorList>
            <person name="Wang H."/>
            <person name="Li Y."/>
            <person name="Gu Y."/>
            <person name="Zhou G."/>
            <person name="Chen X."/>
            <person name="Zhang X."/>
            <person name="Shao Z."/>
            <person name="Zhang J."/>
            <person name="Zhang M."/>
        </authorList>
    </citation>
    <scope>NUCLEOTIDE SEQUENCE</scope>
    <source>
        <strain evidence="3">PS10</strain>
    </source>
</reference>
<dbReference type="InterPro" id="IPR018773">
    <property type="entry name" value="MeTrfase_reg_dom_prd"/>
</dbReference>
<keyword evidence="3" id="KW-0808">Transferase</keyword>
<dbReference type="SUPFAM" id="SSF53335">
    <property type="entry name" value="S-adenosyl-L-methionine-dependent methyltransferases"/>
    <property type="match status" value="1"/>
</dbReference>
<dbReference type="PANTHER" id="PTHR43667:SF2">
    <property type="entry name" value="FATTY ACID C-METHYL TRANSFERASE"/>
    <property type="match status" value="1"/>
</dbReference>
<evidence type="ECO:0000313" key="4">
    <source>
        <dbReference type="Proteomes" id="UP001173801"/>
    </source>
</evidence>